<keyword evidence="1" id="KW-0732">Signal</keyword>
<evidence type="ECO:0000313" key="2">
    <source>
        <dbReference type="EMBL" id="MBB5222777.1"/>
    </source>
</evidence>
<accession>A0A840SLE9</accession>
<dbReference type="RefSeq" id="WP_184150199.1">
    <property type="nucleotide sequence ID" value="NZ_JACHFM010000002.1"/>
</dbReference>
<name>A0A840SLE9_9RHOB</name>
<evidence type="ECO:0000256" key="1">
    <source>
        <dbReference type="SAM" id="SignalP"/>
    </source>
</evidence>
<keyword evidence="3" id="KW-1185">Reference proteome</keyword>
<feature type="chain" id="PRO_5032340099" evidence="1">
    <location>
        <begin position="20"/>
        <end position="186"/>
    </location>
</feature>
<proteinExistence type="predicted"/>
<feature type="signal peptide" evidence="1">
    <location>
        <begin position="1"/>
        <end position="19"/>
    </location>
</feature>
<protein>
    <submittedName>
        <fullName evidence="2">Uncharacterized protein</fullName>
    </submittedName>
</protein>
<evidence type="ECO:0000313" key="3">
    <source>
        <dbReference type="Proteomes" id="UP000549457"/>
    </source>
</evidence>
<organism evidence="2 3">
    <name type="scientific">Amaricoccus macauensis</name>
    <dbReference type="NCBI Taxonomy" id="57001"/>
    <lineage>
        <taxon>Bacteria</taxon>
        <taxon>Pseudomonadati</taxon>
        <taxon>Pseudomonadota</taxon>
        <taxon>Alphaproteobacteria</taxon>
        <taxon>Rhodobacterales</taxon>
        <taxon>Paracoccaceae</taxon>
        <taxon>Amaricoccus</taxon>
    </lineage>
</organism>
<comment type="caution">
    <text evidence="2">The sequence shown here is derived from an EMBL/GenBank/DDBJ whole genome shotgun (WGS) entry which is preliminary data.</text>
</comment>
<gene>
    <name evidence="2" type="ORF">HNP73_002713</name>
</gene>
<reference evidence="2 3" key="1">
    <citation type="submission" date="2020-08" db="EMBL/GenBank/DDBJ databases">
        <title>Genomic Encyclopedia of Type Strains, Phase IV (KMG-IV): sequencing the most valuable type-strain genomes for metagenomic binning, comparative biology and taxonomic classification.</title>
        <authorList>
            <person name="Goeker M."/>
        </authorList>
    </citation>
    <scope>NUCLEOTIDE SEQUENCE [LARGE SCALE GENOMIC DNA]</scope>
    <source>
        <strain evidence="2 3">DSM 101730</strain>
    </source>
</reference>
<dbReference type="Proteomes" id="UP000549457">
    <property type="component" value="Unassembled WGS sequence"/>
</dbReference>
<sequence>MRVSLVVACLFAVASPVYAASLTSGRTHEILTLPNGMEIIAPKTEDFVRTGHAGAWGGRVHARTGETVNNQYNPSDRAGGSYVNSGGISGLRLVGTADSEGKFRLAIVDAWDQRPTTSFEIAFRAGGETVGTFKLTEREATGTAHYAETGGFRPGQRVVAWIKQTSKKWFSGDIAAFGLVSKRVCK</sequence>
<dbReference type="AlphaFoldDB" id="A0A840SLE9"/>
<dbReference type="EMBL" id="JACHFM010000002">
    <property type="protein sequence ID" value="MBB5222777.1"/>
    <property type="molecule type" value="Genomic_DNA"/>
</dbReference>